<keyword evidence="11" id="KW-0732">Signal</keyword>
<dbReference type="GeneID" id="55996372"/>
<comment type="similarity">
    <text evidence="1 10">Belongs to the RNase T2 family.</text>
</comment>
<keyword evidence="13" id="KW-1185">Reference proteome</keyword>
<dbReference type="FunFam" id="3.90.730.10:FF:000004">
    <property type="entry name" value="Ribonuclease T2-like"/>
    <property type="match status" value="1"/>
</dbReference>
<dbReference type="InterPro" id="IPR033130">
    <property type="entry name" value="RNase_T2_His_AS_2"/>
</dbReference>
<dbReference type="PANTHER" id="PTHR11240">
    <property type="entry name" value="RIBONUCLEASE T2"/>
    <property type="match status" value="1"/>
</dbReference>
<dbReference type="Pfam" id="PF00445">
    <property type="entry name" value="Ribonuclease_T2"/>
    <property type="match status" value="1"/>
</dbReference>
<dbReference type="PANTHER" id="PTHR11240:SF22">
    <property type="entry name" value="RIBONUCLEASE T2"/>
    <property type="match status" value="1"/>
</dbReference>
<evidence type="ECO:0000313" key="13">
    <source>
        <dbReference type="Proteomes" id="UP000509510"/>
    </source>
</evidence>
<dbReference type="EMBL" id="CP055902">
    <property type="protein sequence ID" value="QKX61732.1"/>
    <property type="molecule type" value="Genomic_DNA"/>
</dbReference>
<evidence type="ECO:0000256" key="1">
    <source>
        <dbReference type="ARBA" id="ARBA00007469"/>
    </source>
</evidence>
<feature type="active site" evidence="9">
    <location>
        <position position="137"/>
    </location>
</feature>
<feature type="active site" evidence="9">
    <location>
        <position position="79"/>
    </location>
</feature>
<keyword evidence="7" id="KW-0325">Glycoprotein</keyword>
<evidence type="ECO:0000256" key="2">
    <source>
        <dbReference type="ARBA" id="ARBA00012571"/>
    </source>
</evidence>
<dbReference type="AlphaFoldDB" id="A0A7H8R5S9"/>
<dbReference type="SUPFAM" id="SSF55895">
    <property type="entry name" value="Ribonuclease Rh-like"/>
    <property type="match status" value="1"/>
</dbReference>
<proteinExistence type="inferred from homology"/>
<evidence type="ECO:0000256" key="7">
    <source>
        <dbReference type="ARBA" id="ARBA00023180"/>
    </source>
</evidence>
<accession>A0A7H8R5S9</accession>
<dbReference type="CDD" id="cd01061">
    <property type="entry name" value="RNase_T2_euk"/>
    <property type="match status" value="1"/>
</dbReference>
<dbReference type="GO" id="GO:0016787">
    <property type="term" value="F:hydrolase activity"/>
    <property type="evidence" value="ECO:0007669"/>
    <property type="project" value="UniProtKB-KW"/>
</dbReference>
<dbReference type="Gene3D" id="3.90.730.10">
    <property type="entry name" value="Ribonuclease T2-like"/>
    <property type="match status" value="1"/>
</dbReference>
<evidence type="ECO:0000256" key="6">
    <source>
        <dbReference type="ARBA" id="ARBA00023157"/>
    </source>
</evidence>
<keyword evidence="5" id="KW-0378">Hydrolase</keyword>
<reference evidence="13" key="1">
    <citation type="submission" date="2020-06" db="EMBL/GenBank/DDBJ databases">
        <title>A chromosome-scale genome assembly of Talaromyces rugulosus W13939.</title>
        <authorList>
            <person name="Wang B."/>
            <person name="Guo L."/>
            <person name="Ye K."/>
            <person name="Wang L."/>
        </authorList>
    </citation>
    <scope>NUCLEOTIDE SEQUENCE [LARGE SCALE GENOMIC DNA]</scope>
    <source>
        <strain evidence="13">W13939</strain>
    </source>
</reference>
<keyword evidence="8" id="KW-0456">Lyase</keyword>
<feature type="signal peptide" evidence="11">
    <location>
        <begin position="1"/>
        <end position="19"/>
    </location>
</feature>
<dbReference type="InterPro" id="IPR033697">
    <property type="entry name" value="Ribonuclease_T2_eukaryotic"/>
</dbReference>
<protein>
    <recommendedName>
        <fullName evidence="2">ribonuclease T2</fullName>
        <ecNumber evidence="2">4.6.1.19</ecNumber>
    </recommendedName>
</protein>
<dbReference type="InterPro" id="IPR036430">
    <property type="entry name" value="RNase_T2-like_sf"/>
</dbReference>
<evidence type="ECO:0000313" key="12">
    <source>
        <dbReference type="EMBL" id="QKX61732.1"/>
    </source>
</evidence>
<feature type="chain" id="PRO_5028914180" description="ribonuclease T2" evidence="11">
    <location>
        <begin position="20"/>
        <end position="265"/>
    </location>
</feature>
<dbReference type="PROSITE" id="PS00530">
    <property type="entry name" value="RNASE_T2_1"/>
    <property type="match status" value="1"/>
</dbReference>
<dbReference type="OrthoDB" id="435754at2759"/>
<sequence>MSRSLSLLAASAAVTGALASIQACQNSSLTTSCSSSSSYSLSARASGSCCLESPGGLLLQTQFWDAKPAIGPADSWGIHGLWPDNCDGTFSSSCDSSRAYDDIESLLEDAGKTDTLAYMKKYWQSNDQDVETFWEHEWSKHGTCINTIEPSCYTNYKKGDEAVDFFGKVVSLFKELDTYSALKDAGITPSDSKTYKLSDIEDAAGKLHNGKKVYFSCSSNEISAAYYYFHLRGNAINGEYVPVDTPEDSDCPSSGIKYPVKESSS</sequence>
<dbReference type="RefSeq" id="XP_035347906.1">
    <property type="nucleotide sequence ID" value="XM_035492013.1"/>
</dbReference>
<feature type="active site" evidence="9">
    <location>
        <position position="141"/>
    </location>
</feature>
<name>A0A7H8R5S9_TALRU</name>
<evidence type="ECO:0000256" key="4">
    <source>
        <dbReference type="ARBA" id="ARBA00022759"/>
    </source>
</evidence>
<dbReference type="KEGG" id="trg:TRUGW13939_08887"/>
<keyword evidence="3" id="KW-0540">Nuclease</keyword>
<evidence type="ECO:0000256" key="3">
    <source>
        <dbReference type="ARBA" id="ARBA00022722"/>
    </source>
</evidence>
<dbReference type="InterPro" id="IPR001568">
    <property type="entry name" value="RNase_T2-like"/>
</dbReference>
<dbReference type="GO" id="GO:0005576">
    <property type="term" value="C:extracellular region"/>
    <property type="evidence" value="ECO:0007669"/>
    <property type="project" value="TreeGrafter"/>
</dbReference>
<evidence type="ECO:0000256" key="5">
    <source>
        <dbReference type="ARBA" id="ARBA00022801"/>
    </source>
</evidence>
<dbReference type="Proteomes" id="UP000509510">
    <property type="component" value="Chromosome V"/>
</dbReference>
<evidence type="ECO:0000256" key="11">
    <source>
        <dbReference type="SAM" id="SignalP"/>
    </source>
</evidence>
<organism evidence="12 13">
    <name type="scientific">Talaromyces rugulosus</name>
    <name type="common">Penicillium rugulosum</name>
    <dbReference type="NCBI Taxonomy" id="121627"/>
    <lineage>
        <taxon>Eukaryota</taxon>
        <taxon>Fungi</taxon>
        <taxon>Dikarya</taxon>
        <taxon>Ascomycota</taxon>
        <taxon>Pezizomycotina</taxon>
        <taxon>Eurotiomycetes</taxon>
        <taxon>Eurotiomycetidae</taxon>
        <taxon>Eurotiales</taxon>
        <taxon>Trichocomaceae</taxon>
        <taxon>Talaromyces</taxon>
        <taxon>Talaromyces sect. Islandici</taxon>
    </lineage>
</organism>
<evidence type="ECO:0000256" key="10">
    <source>
        <dbReference type="RuleBase" id="RU004328"/>
    </source>
</evidence>
<dbReference type="GO" id="GO:0033897">
    <property type="term" value="F:ribonuclease T2 activity"/>
    <property type="evidence" value="ECO:0007669"/>
    <property type="project" value="UniProtKB-EC"/>
</dbReference>
<gene>
    <name evidence="12" type="ORF">TRUGW13939_08887</name>
</gene>
<dbReference type="PROSITE" id="PS00531">
    <property type="entry name" value="RNASE_T2_2"/>
    <property type="match status" value="1"/>
</dbReference>
<keyword evidence="6" id="KW-1015">Disulfide bond</keyword>
<dbReference type="InterPro" id="IPR018188">
    <property type="entry name" value="RNase_T2_His_AS_1"/>
</dbReference>
<evidence type="ECO:0000256" key="8">
    <source>
        <dbReference type="ARBA" id="ARBA00023239"/>
    </source>
</evidence>
<keyword evidence="4" id="KW-0255">Endonuclease</keyword>
<dbReference type="PROSITE" id="PS51257">
    <property type="entry name" value="PROKAR_LIPOPROTEIN"/>
    <property type="match status" value="1"/>
</dbReference>
<evidence type="ECO:0000256" key="9">
    <source>
        <dbReference type="PIRSR" id="PIRSR633697-1"/>
    </source>
</evidence>
<dbReference type="GO" id="GO:0003723">
    <property type="term" value="F:RNA binding"/>
    <property type="evidence" value="ECO:0007669"/>
    <property type="project" value="InterPro"/>
</dbReference>
<dbReference type="EC" id="4.6.1.19" evidence="2"/>
<dbReference type="GO" id="GO:0006401">
    <property type="term" value="P:RNA catabolic process"/>
    <property type="evidence" value="ECO:0007669"/>
    <property type="project" value="TreeGrafter"/>
</dbReference>